<dbReference type="OrthoDB" id="1727749at2759"/>
<proteinExistence type="predicted"/>
<reference evidence="1" key="1">
    <citation type="submission" date="2018-05" db="EMBL/GenBank/DDBJ databases">
        <title>Draft genome of Mucuna pruriens seed.</title>
        <authorList>
            <person name="Nnadi N.E."/>
            <person name="Vos R."/>
            <person name="Hasami M.H."/>
            <person name="Devisetty U.K."/>
            <person name="Aguiy J.C."/>
        </authorList>
    </citation>
    <scope>NUCLEOTIDE SEQUENCE [LARGE SCALE GENOMIC DNA]</scope>
    <source>
        <strain evidence="1">JCA_2017</strain>
    </source>
</reference>
<dbReference type="EMBL" id="QJKJ01005960">
    <property type="protein sequence ID" value="RDX88365.1"/>
    <property type="molecule type" value="Genomic_DNA"/>
</dbReference>
<evidence type="ECO:0000313" key="1">
    <source>
        <dbReference type="EMBL" id="RDX88365.1"/>
    </source>
</evidence>
<name>A0A371GCT5_MUCPR</name>
<feature type="non-terminal residue" evidence="1">
    <location>
        <position position="1"/>
    </location>
</feature>
<evidence type="ECO:0000313" key="2">
    <source>
        <dbReference type="Proteomes" id="UP000257109"/>
    </source>
</evidence>
<accession>A0A371GCT5</accession>
<sequence>MNQEESTKIHIDNKFAQILTKNPKEVELVHVKTQDQVADTFTKSLKFEDFRKLKTRFGVQNFLITKDSFSTDPTTIKGSGVYLNSTLNWIVLAFSGNHYHRYATMYHHDSDVTFDKLVIVSLDLGNET</sequence>
<protein>
    <submittedName>
        <fullName evidence="1">Uncharacterized protein</fullName>
    </submittedName>
</protein>
<dbReference type="AlphaFoldDB" id="A0A371GCT5"/>
<comment type="caution">
    <text evidence="1">The sequence shown here is derived from an EMBL/GenBank/DDBJ whole genome shotgun (WGS) entry which is preliminary data.</text>
</comment>
<gene>
    <name evidence="1" type="ORF">CR513_30057</name>
</gene>
<dbReference type="Proteomes" id="UP000257109">
    <property type="component" value="Unassembled WGS sequence"/>
</dbReference>
<keyword evidence="2" id="KW-1185">Reference proteome</keyword>
<organism evidence="1 2">
    <name type="scientific">Mucuna pruriens</name>
    <name type="common">Velvet bean</name>
    <name type="synonym">Dolichos pruriens</name>
    <dbReference type="NCBI Taxonomy" id="157652"/>
    <lineage>
        <taxon>Eukaryota</taxon>
        <taxon>Viridiplantae</taxon>
        <taxon>Streptophyta</taxon>
        <taxon>Embryophyta</taxon>
        <taxon>Tracheophyta</taxon>
        <taxon>Spermatophyta</taxon>
        <taxon>Magnoliopsida</taxon>
        <taxon>eudicotyledons</taxon>
        <taxon>Gunneridae</taxon>
        <taxon>Pentapetalae</taxon>
        <taxon>rosids</taxon>
        <taxon>fabids</taxon>
        <taxon>Fabales</taxon>
        <taxon>Fabaceae</taxon>
        <taxon>Papilionoideae</taxon>
        <taxon>50 kb inversion clade</taxon>
        <taxon>NPAAA clade</taxon>
        <taxon>indigoferoid/millettioid clade</taxon>
        <taxon>Phaseoleae</taxon>
        <taxon>Mucuna</taxon>
    </lineage>
</organism>